<comment type="caution">
    <text evidence="2">The sequence shown here is derived from an EMBL/GenBank/DDBJ whole genome shotgun (WGS) entry which is preliminary data.</text>
</comment>
<gene>
    <name evidence="2" type="ORF">H0267_03425</name>
</gene>
<proteinExistence type="predicted"/>
<feature type="region of interest" description="Disordered" evidence="1">
    <location>
        <begin position="585"/>
        <end position="609"/>
    </location>
</feature>
<protein>
    <recommendedName>
        <fullName evidence="4">Flagellar hook-length control protein-like C-terminal domain-containing protein</fullName>
    </recommendedName>
</protein>
<organism evidence="2 3">
    <name type="scientific">Halobacillus yeomjeoni</name>
    <dbReference type="NCBI Taxonomy" id="311194"/>
    <lineage>
        <taxon>Bacteria</taxon>
        <taxon>Bacillati</taxon>
        <taxon>Bacillota</taxon>
        <taxon>Bacilli</taxon>
        <taxon>Bacillales</taxon>
        <taxon>Bacillaceae</taxon>
        <taxon>Halobacillus</taxon>
    </lineage>
</organism>
<keyword evidence="3" id="KW-1185">Reference proteome</keyword>
<dbReference type="RefSeq" id="WP_197315878.1">
    <property type="nucleotide sequence ID" value="NZ_JADZSC010000001.1"/>
</dbReference>
<evidence type="ECO:0000313" key="3">
    <source>
        <dbReference type="Proteomes" id="UP000614490"/>
    </source>
</evidence>
<dbReference type="EMBL" id="JADZSC010000001">
    <property type="protein sequence ID" value="MBH0229256.1"/>
    <property type="molecule type" value="Genomic_DNA"/>
</dbReference>
<dbReference type="AlphaFoldDB" id="A0A931HU56"/>
<accession>A0A931HU56</accession>
<sequence>MKNIISSLGKLLESNVISNQPKRGHVLSGKVQQLYPDNRATVQIGKQQVNAQLETPLTKGRTYLFKVVSNEEMLHLKVLSSQQSKAPESAGLSDLLRQSGGKVSKMNLQFLRQLIDQQASFKAADFKEALSILQGARNKTAAKEVLLQMFQKQLPVKATVFDALHSRLNSTWSSSMEAASTQQLDMKTSTLLAQLKGERPSHSLMDTSVNKIMNEVRAGNPSTYQLFKQAGLIESSHSFKEFQNSWKEWSVQSKETHPPLPGAFKGIAGSMQKLFHDQLPFTNTERQTWNQWVNQLERIISTPAGERKALPDTFQQGLLKNFEKLQNTAVLQKLLPFLTEADASTLKSITNNPEVLFQDRSSSLQQLVQSLKHLASRQIDVNLQPSLVEWVSRLSGEYPDLTQKNAMLMKIKSMIHLSGMQDESLLKSALQSGSPMAKETSLKSILLQSLEGQGPMRAETARPLLHFLNGTQLNALQETQQTLQASLQFPGSFVGSSEDVHMNMEGRKTSKGEIDPDFCHILFYLNLEHLNETIVDLSISDRRVGVTVMNKDRSIEPVVHSFKNKLAEGLEALGYELNSLNVRTLKPEPGPVSPQEHKESSKEGVDLRI</sequence>
<evidence type="ECO:0000256" key="1">
    <source>
        <dbReference type="SAM" id="MobiDB-lite"/>
    </source>
</evidence>
<dbReference type="Proteomes" id="UP000614490">
    <property type="component" value="Unassembled WGS sequence"/>
</dbReference>
<feature type="compositionally biased region" description="Basic and acidic residues" evidence="1">
    <location>
        <begin position="595"/>
        <end position="609"/>
    </location>
</feature>
<name>A0A931HU56_9BACI</name>
<evidence type="ECO:0008006" key="4">
    <source>
        <dbReference type="Google" id="ProtNLM"/>
    </source>
</evidence>
<reference evidence="2 3" key="1">
    <citation type="journal article" date="2005" name="Int. J. Syst. Evol. Microbiol.">
        <title>Halobacillus yeomjeoni sp. nov., isolated from a marine solar saltern in Korea.</title>
        <authorList>
            <person name="Yoon J.H."/>
            <person name="Kang S.J."/>
            <person name="Lee C.H."/>
            <person name="Oh H.W."/>
            <person name="Oh T.K."/>
        </authorList>
    </citation>
    <scope>NUCLEOTIDE SEQUENCE [LARGE SCALE GENOMIC DNA]</scope>
    <source>
        <strain evidence="2 3">KCTC 3957</strain>
    </source>
</reference>
<evidence type="ECO:0000313" key="2">
    <source>
        <dbReference type="EMBL" id="MBH0229256.1"/>
    </source>
</evidence>